<dbReference type="SUPFAM" id="SSF51261">
    <property type="entry name" value="Duplicated hybrid motif"/>
    <property type="match status" value="1"/>
</dbReference>
<dbReference type="InterPro" id="IPR045834">
    <property type="entry name" value="Csd3_N2"/>
</dbReference>
<dbReference type="GO" id="GO:0030313">
    <property type="term" value="C:cell envelope"/>
    <property type="evidence" value="ECO:0007669"/>
    <property type="project" value="UniProtKB-SubCell"/>
</dbReference>
<proteinExistence type="predicted"/>
<dbReference type="HOGENOM" id="CLU_026846_4_3_10"/>
<feature type="domain" description="M23ase beta-sheet core" evidence="8">
    <location>
        <begin position="280"/>
        <end position="376"/>
    </location>
</feature>
<dbReference type="STRING" id="927665.HMPREF1535_00822"/>
<dbReference type="AlphaFoldDB" id="A0A0F5JNI7"/>
<feature type="domain" description="Csd3-like second N-terminal" evidence="9">
    <location>
        <begin position="148"/>
        <end position="266"/>
    </location>
</feature>
<sequence>MKRSGIAPILILLFIVGISCKNTPKQCEEEVDSEWIDSLQRVYQYGICIDTLDLKEYKMKNGDNPAAIFSNLGFSALMADSISRSSKEVLDPTKLQAGMHYYTFSMQDSTAQIRYIAFAKSKTDYAVIDFTGDTISAYEFNKPITLKRQYVEGTINSSLWNVLQSKGVNPLLAINIADVFAWQIDFYDVKEGDSFRVLYDIAYIDDTTALNISGIQGAIFTHQGKDFVAIPFTQDSVFEYFDQDGNSLRKAFLKAPLDIFRITSRFTNARFHPILKRYRAHHGVDYAAPVGTPVKSIGAGTVIAKGYQNGGGNFLKVKHNSVYTTTYMHLSKFAKGIQVGSHVQQGEVIAYVGSTGLSTGPHLDFRVHKNGQPINPLNMEAPPSLPVKAELRDSFAIVKQQVLAELDSMQTRHIEVADTLLITE</sequence>
<evidence type="ECO:0000256" key="1">
    <source>
        <dbReference type="ARBA" id="ARBA00001947"/>
    </source>
</evidence>
<evidence type="ECO:0000259" key="9">
    <source>
        <dbReference type="Pfam" id="PF19425"/>
    </source>
</evidence>
<evidence type="ECO:0000313" key="11">
    <source>
        <dbReference type="Proteomes" id="UP000033047"/>
    </source>
</evidence>
<dbReference type="PANTHER" id="PTHR21666">
    <property type="entry name" value="PEPTIDASE-RELATED"/>
    <property type="match status" value="1"/>
</dbReference>
<dbReference type="PANTHER" id="PTHR21666:SF288">
    <property type="entry name" value="CELL DIVISION PROTEIN YTFB"/>
    <property type="match status" value="1"/>
</dbReference>
<keyword evidence="6" id="KW-0862">Zinc</keyword>
<dbReference type="RefSeq" id="WP_007654941.1">
    <property type="nucleotide sequence ID" value="NZ_KQ033912.1"/>
</dbReference>
<keyword evidence="3" id="KW-0645">Protease</keyword>
<dbReference type="Pfam" id="PF19425">
    <property type="entry name" value="Csd3_N2"/>
    <property type="match status" value="1"/>
</dbReference>
<comment type="cofactor">
    <cofactor evidence="1">
        <name>Zn(2+)</name>
        <dbReference type="ChEBI" id="CHEBI:29105"/>
    </cofactor>
</comment>
<dbReference type="InterPro" id="IPR016047">
    <property type="entry name" value="M23ase_b-sheet_dom"/>
</dbReference>
<evidence type="ECO:0000313" key="10">
    <source>
        <dbReference type="EMBL" id="KKB58997.1"/>
    </source>
</evidence>
<gene>
    <name evidence="10" type="ORF">HMPREF1535_00822</name>
</gene>
<evidence type="ECO:0000256" key="7">
    <source>
        <dbReference type="ARBA" id="ARBA00023049"/>
    </source>
</evidence>
<dbReference type="InterPro" id="IPR011055">
    <property type="entry name" value="Dup_hybrid_motif"/>
</dbReference>
<dbReference type="PROSITE" id="PS51257">
    <property type="entry name" value="PROKAR_LIPOPROTEIN"/>
    <property type="match status" value="1"/>
</dbReference>
<evidence type="ECO:0000259" key="8">
    <source>
        <dbReference type="Pfam" id="PF01551"/>
    </source>
</evidence>
<comment type="caution">
    <text evidence="10">The sequence shown here is derived from an EMBL/GenBank/DDBJ whole genome shotgun (WGS) entry which is preliminary data.</text>
</comment>
<evidence type="ECO:0000256" key="5">
    <source>
        <dbReference type="ARBA" id="ARBA00022801"/>
    </source>
</evidence>
<evidence type="ECO:0000256" key="3">
    <source>
        <dbReference type="ARBA" id="ARBA00022670"/>
    </source>
</evidence>
<dbReference type="GO" id="GO:0046872">
    <property type="term" value="F:metal ion binding"/>
    <property type="evidence" value="ECO:0007669"/>
    <property type="project" value="UniProtKB-KW"/>
</dbReference>
<reference evidence="10 11" key="1">
    <citation type="submission" date="2013-04" db="EMBL/GenBank/DDBJ databases">
        <title>The Genome Sequence of Parabacteroides goldsteinii DSM 19448.</title>
        <authorList>
            <consortium name="The Broad Institute Genomics Platform"/>
            <person name="Earl A."/>
            <person name="Ward D."/>
            <person name="Feldgarden M."/>
            <person name="Gevers D."/>
            <person name="Martens E."/>
            <person name="Sakamoto M."/>
            <person name="Benno Y."/>
            <person name="Song Y."/>
            <person name="Liu C."/>
            <person name="Lee J."/>
            <person name="Bolanos M."/>
            <person name="Vaisanen M.L."/>
            <person name="Finegold S.M."/>
            <person name="Walker B."/>
            <person name="Young S."/>
            <person name="Zeng Q."/>
            <person name="Gargeya S."/>
            <person name="Fitzgerald M."/>
            <person name="Haas B."/>
            <person name="Abouelleil A."/>
            <person name="Allen A.W."/>
            <person name="Alvarado L."/>
            <person name="Arachchi H.M."/>
            <person name="Berlin A.M."/>
            <person name="Chapman S.B."/>
            <person name="Gainer-Dewar J."/>
            <person name="Goldberg J."/>
            <person name="Griggs A."/>
            <person name="Gujja S."/>
            <person name="Hansen M."/>
            <person name="Howarth C."/>
            <person name="Imamovic A."/>
            <person name="Ireland A."/>
            <person name="Larimer J."/>
            <person name="McCowan C."/>
            <person name="Murphy C."/>
            <person name="Pearson M."/>
            <person name="Poon T.W."/>
            <person name="Priest M."/>
            <person name="Roberts A."/>
            <person name="Saif S."/>
            <person name="Shea T."/>
            <person name="Sisk P."/>
            <person name="Sykes S."/>
            <person name="Wortman J."/>
            <person name="Nusbaum C."/>
            <person name="Birren B."/>
        </authorList>
    </citation>
    <scope>NUCLEOTIDE SEQUENCE [LARGE SCALE GENOMIC DNA]</scope>
    <source>
        <strain evidence="10 11">DSM 19448</strain>
    </source>
</reference>
<evidence type="ECO:0000256" key="2">
    <source>
        <dbReference type="ARBA" id="ARBA00004196"/>
    </source>
</evidence>
<accession>A0A0F5JNI7</accession>
<dbReference type="Gene3D" id="2.70.70.10">
    <property type="entry name" value="Glucose Permease (Domain IIA)"/>
    <property type="match status" value="1"/>
</dbReference>
<dbReference type="PATRIC" id="fig|927665.4.peg.840"/>
<name>A0A0F5JNI7_9BACT</name>
<dbReference type="GO" id="GO:0006508">
    <property type="term" value="P:proteolysis"/>
    <property type="evidence" value="ECO:0007669"/>
    <property type="project" value="UniProtKB-KW"/>
</dbReference>
<evidence type="ECO:0000256" key="6">
    <source>
        <dbReference type="ARBA" id="ARBA00022833"/>
    </source>
</evidence>
<protein>
    <submittedName>
        <fullName evidence="10">Uncharacterized protein</fullName>
    </submittedName>
</protein>
<comment type="subcellular location">
    <subcellularLocation>
        <location evidence="2">Cell envelope</location>
    </subcellularLocation>
</comment>
<keyword evidence="7" id="KW-0482">Metalloprotease</keyword>
<dbReference type="EMBL" id="AQHV01000004">
    <property type="protein sequence ID" value="KKB58997.1"/>
    <property type="molecule type" value="Genomic_DNA"/>
</dbReference>
<dbReference type="InterPro" id="IPR050570">
    <property type="entry name" value="Cell_wall_metabolism_enzyme"/>
</dbReference>
<dbReference type="Pfam" id="PF01551">
    <property type="entry name" value="Peptidase_M23"/>
    <property type="match status" value="1"/>
</dbReference>
<dbReference type="CDD" id="cd12797">
    <property type="entry name" value="M23_peptidase"/>
    <property type="match status" value="1"/>
</dbReference>
<organism evidence="10 11">
    <name type="scientific">Parabacteroides goldsteinii DSM 19448 = WAL 12034</name>
    <dbReference type="NCBI Taxonomy" id="927665"/>
    <lineage>
        <taxon>Bacteria</taxon>
        <taxon>Pseudomonadati</taxon>
        <taxon>Bacteroidota</taxon>
        <taxon>Bacteroidia</taxon>
        <taxon>Bacteroidales</taxon>
        <taxon>Tannerellaceae</taxon>
        <taxon>Parabacteroides</taxon>
    </lineage>
</organism>
<keyword evidence="5" id="KW-0378">Hydrolase</keyword>
<dbReference type="GO" id="GO:0004222">
    <property type="term" value="F:metalloendopeptidase activity"/>
    <property type="evidence" value="ECO:0007669"/>
    <property type="project" value="TreeGrafter"/>
</dbReference>
<evidence type="ECO:0000256" key="4">
    <source>
        <dbReference type="ARBA" id="ARBA00022723"/>
    </source>
</evidence>
<dbReference type="Proteomes" id="UP000033047">
    <property type="component" value="Unassembled WGS sequence"/>
</dbReference>
<keyword evidence="4" id="KW-0479">Metal-binding</keyword>
<dbReference type="Gene3D" id="3.10.450.350">
    <property type="match status" value="1"/>
</dbReference>